<dbReference type="Gene3D" id="3.40.1530.20">
    <property type="entry name" value="Protein of unknown function (DUF1491)"/>
    <property type="match status" value="1"/>
</dbReference>
<dbReference type="RefSeq" id="WP_266351125.1">
    <property type="nucleotide sequence ID" value="NZ_JAPKNG010000007.1"/>
</dbReference>
<gene>
    <name evidence="1" type="ORF">QO014_004674</name>
</gene>
<dbReference type="EMBL" id="JAUSVO010000007">
    <property type="protein sequence ID" value="MDQ0440261.1"/>
    <property type="molecule type" value="Genomic_DNA"/>
</dbReference>
<organism evidence="1 2">
    <name type="scientific">Kaistia dalseonensis</name>
    <dbReference type="NCBI Taxonomy" id="410840"/>
    <lineage>
        <taxon>Bacteria</taxon>
        <taxon>Pseudomonadati</taxon>
        <taxon>Pseudomonadota</taxon>
        <taxon>Alphaproteobacteria</taxon>
        <taxon>Hyphomicrobiales</taxon>
        <taxon>Kaistiaceae</taxon>
        <taxon>Kaistia</taxon>
    </lineage>
</organism>
<comment type="caution">
    <text evidence="1">The sequence shown here is derived from an EMBL/GenBank/DDBJ whole genome shotgun (WGS) entry which is preliminary data.</text>
</comment>
<dbReference type="InterPro" id="IPR009964">
    <property type="entry name" value="DUF1491"/>
</dbReference>
<dbReference type="Pfam" id="PF07372">
    <property type="entry name" value="DUF1491"/>
    <property type="match status" value="1"/>
</dbReference>
<reference evidence="1 2" key="1">
    <citation type="submission" date="2023-07" db="EMBL/GenBank/DDBJ databases">
        <title>Genomic Encyclopedia of Type Strains, Phase IV (KMG-IV): sequencing the most valuable type-strain genomes for metagenomic binning, comparative biology and taxonomic classification.</title>
        <authorList>
            <person name="Goeker M."/>
        </authorList>
    </citation>
    <scope>NUCLEOTIDE SEQUENCE [LARGE SCALE GENOMIC DNA]</scope>
    <source>
        <strain evidence="1 2">B6-8</strain>
    </source>
</reference>
<accession>A0ABU0HFG7</accession>
<proteinExistence type="predicted"/>
<protein>
    <recommendedName>
        <fullName evidence="3">DUF1491 family protein</fullName>
    </recommendedName>
</protein>
<keyword evidence="2" id="KW-1185">Reference proteome</keyword>
<name>A0ABU0HFG7_9HYPH</name>
<evidence type="ECO:0008006" key="3">
    <source>
        <dbReference type="Google" id="ProtNLM"/>
    </source>
</evidence>
<sequence length="111" mass="12573">MRVTSSLWVAAYIRRIFVEGGFAALTRHGSEEAGAIFVVVDRLDGTVDLYGPAPQTAFDDDKPTDRLFTLMAQRIDRPTLVERMASELRFDPDIWVVEVEDREGRSRLDTV</sequence>
<dbReference type="Proteomes" id="UP001241603">
    <property type="component" value="Unassembled WGS sequence"/>
</dbReference>
<evidence type="ECO:0000313" key="1">
    <source>
        <dbReference type="EMBL" id="MDQ0440261.1"/>
    </source>
</evidence>
<evidence type="ECO:0000313" key="2">
    <source>
        <dbReference type="Proteomes" id="UP001241603"/>
    </source>
</evidence>